<dbReference type="AlphaFoldDB" id="A0AAV6HH41"/>
<organism evidence="1 2">
    <name type="scientific">Alosa alosa</name>
    <name type="common">allis shad</name>
    <dbReference type="NCBI Taxonomy" id="278164"/>
    <lineage>
        <taxon>Eukaryota</taxon>
        <taxon>Metazoa</taxon>
        <taxon>Chordata</taxon>
        <taxon>Craniata</taxon>
        <taxon>Vertebrata</taxon>
        <taxon>Euteleostomi</taxon>
        <taxon>Actinopterygii</taxon>
        <taxon>Neopterygii</taxon>
        <taxon>Teleostei</taxon>
        <taxon>Clupei</taxon>
        <taxon>Clupeiformes</taxon>
        <taxon>Clupeoidei</taxon>
        <taxon>Clupeidae</taxon>
        <taxon>Alosa</taxon>
    </lineage>
</organism>
<sequence length="54" mass="6260">MATERAAEEDYMESGSGHLDIDDVQILLQVEQEQIQKRTFTNWINAQLSKRKPP</sequence>
<proteinExistence type="predicted"/>
<reference evidence="1 2" key="1">
    <citation type="submission" date="2020-10" db="EMBL/GenBank/DDBJ databases">
        <title>Chromosome-scale genome assembly of the Allis shad, Alosa alosa.</title>
        <authorList>
            <person name="Margot Z."/>
            <person name="Christophe K."/>
            <person name="Cabau C."/>
            <person name="Louis A."/>
            <person name="Berthelot C."/>
            <person name="Parey E."/>
            <person name="Roest Crollius H."/>
            <person name="Montfort J."/>
            <person name="Robinson-Rechavi M."/>
            <person name="Bucao C."/>
            <person name="Bouchez O."/>
            <person name="Gislard M."/>
            <person name="Lluch J."/>
            <person name="Milhes M."/>
            <person name="Lampietro C."/>
            <person name="Lopez Roques C."/>
            <person name="Donnadieu C."/>
            <person name="Braasch I."/>
            <person name="Desvignes T."/>
            <person name="Postlethwait J."/>
            <person name="Bobe J."/>
            <person name="Guiguen Y."/>
        </authorList>
    </citation>
    <scope>NUCLEOTIDE SEQUENCE [LARGE SCALE GENOMIC DNA]</scope>
    <source>
        <strain evidence="1">M-15738</strain>
        <tissue evidence="1">Blood</tissue>
    </source>
</reference>
<dbReference type="Gene3D" id="1.10.418.10">
    <property type="entry name" value="Calponin-like domain"/>
    <property type="match status" value="1"/>
</dbReference>
<accession>A0AAV6HH41</accession>
<dbReference type="SUPFAM" id="SSF47576">
    <property type="entry name" value="Calponin-homology domain, CH-domain"/>
    <property type="match status" value="1"/>
</dbReference>
<keyword evidence="2" id="KW-1185">Reference proteome</keyword>
<dbReference type="InterPro" id="IPR036872">
    <property type="entry name" value="CH_dom_sf"/>
</dbReference>
<evidence type="ECO:0000313" key="1">
    <source>
        <dbReference type="EMBL" id="KAG5285207.1"/>
    </source>
</evidence>
<dbReference type="Proteomes" id="UP000823561">
    <property type="component" value="Chromosome 1"/>
</dbReference>
<name>A0AAV6HH41_9TELE</name>
<comment type="caution">
    <text evidence="1">The sequence shown here is derived from an EMBL/GenBank/DDBJ whole genome shotgun (WGS) entry which is preliminary data.</text>
</comment>
<dbReference type="EMBL" id="JADWDJ010000001">
    <property type="protein sequence ID" value="KAG5285207.1"/>
    <property type="molecule type" value="Genomic_DNA"/>
</dbReference>
<dbReference type="PROSITE" id="PS00019">
    <property type="entry name" value="ACTININ_1"/>
    <property type="match status" value="1"/>
</dbReference>
<gene>
    <name evidence="1" type="ORF">AALO_G00000750</name>
</gene>
<dbReference type="InterPro" id="IPR001589">
    <property type="entry name" value="Actinin_actin-bd_CS"/>
</dbReference>
<protein>
    <submittedName>
        <fullName evidence="1">Uncharacterized protein</fullName>
    </submittedName>
</protein>
<evidence type="ECO:0000313" key="2">
    <source>
        <dbReference type="Proteomes" id="UP000823561"/>
    </source>
</evidence>